<proteinExistence type="predicted"/>
<evidence type="ECO:0000313" key="1">
    <source>
        <dbReference type="EMBL" id="XAD53034.1"/>
    </source>
</evidence>
<gene>
    <name evidence="1" type="ORF">AAGT95_14440</name>
</gene>
<evidence type="ECO:0000313" key="2">
    <source>
        <dbReference type="Proteomes" id="UP001453229"/>
    </source>
</evidence>
<dbReference type="RefSeq" id="WP_342594264.1">
    <property type="nucleotide sequence ID" value="NZ_CP151919.1"/>
</dbReference>
<protein>
    <submittedName>
        <fullName evidence="1">Uncharacterized protein</fullName>
    </submittedName>
</protein>
<dbReference type="EMBL" id="CP151919">
    <property type="protein sequence ID" value="XAD53034.1"/>
    <property type="molecule type" value="Genomic_DNA"/>
</dbReference>
<keyword evidence="2" id="KW-1185">Reference proteome</keyword>
<reference evidence="1 2" key="1">
    <citation type="submission" date="2024-04" db="EMBL/GenBank/DDBJ databases">
        <title>Salinicola lusitanus LLJ914,a marine bacterium isolated from the Okinawa Trough.</title>
        <authorList>
            <person name="Li J."/>
        </authorList>
    </citation>
    <scope>NUCLEOTIDE SEQUENCE [LARGE SCALE GENOMIC DNA]</scope>
    <source>
        <strain evidence="1 2">LLJ914</strain>
    </source>
</reference>
<organism evidence="1 2">
    <name type="scientific">Salinicola lusitanus</name>
    <dbReference type="NCBI Taxonomy" id="1949085"/>
    <lineage>
        <taxon>Bacteria</taxon>
        <taxon>Pseudomonadati</taxon>
        <taxon>Pseudomonadota</taxon>
        <taxon>Gammaproteobacteria</taxon>
        <taxon>Oceanospirillales</taxon>
        <taxon>Halomonadaceae</taxon>
        <taxon>Salinicola</taxon>
    </lineage>
</organism>
<accession>A0ABZ3CPG1</accession>
<sequence>MPTPPIPTTFEEWHHCITVECQISLTREYVAQRLQALDDPRDYATQRLIAFYGRRHHRQVVSWFQRAARSLASPST</sequence>
<dbReference type="Proteomes" id="UP001453229">
    <property type="component" value="Chromosome"/>
</dbReference>
<name>A0ABZ3CPG1_9GAMM</name>